<dbReference type="EMBL" id="SEYY01018443">
    <property type="protein sequence ID" value="KAB7499354.1"/>
    <property type="molecule type" value="Genomic_DNA"/>
</dbReference>
<feature type="region of interest" description="Disordered" evidence="1">
    <location>
        <begin position="100"/>
        <end position="133"/>
    </location>
</feature>
<sequence>MATFFPIFKTHKIGNVEMSCCSDTHTMDRTLQTENSVVIYFEDYQLELIILSSILVCLLIVIIVGTFYQRRRREKYINEHFQTYKTHVIDDVLHVPILKRTDSFDESEEEEEEREGEEEEEEEEKEEWEDVSP</sequence>
<gene>
    <name evidence="3" type="ORF">Anas_07249</name>
</gene>
<evidence type="ECO:0000256" key="1">
    <source>
        <dbReference type="SAM" id="MobiDB-lite"/>
    </source>
</evidence>
<keyword evidence="2" id="KW-0472">Membrane</keyword>
<comment type="caution">
    <text evidence="3">The sequence shown here is derived from an EMBL/GenBank/DDBJ whole genome shotgun (WGS) entry which is preliminary data.</text>
</comment>
<reference evidence="3 4" key="1">
    <citation type="journal article" date="2019" name="PLoS Biol.">
        <title>Sex chromosomes control vertical transmission of feminizing Wolbachia symbionts in an isopod.</title>
        <authorList>
            <person name="Becking T."/>
            <person name="Chebbi M.A."/>
            <person name="Giraud I."/>
            <person name="Moumen B."/>
            <person name="Laverre T."/>
            <person name="Caubet Y."/>
            <person name="Peccoud J."/>
            <person name="Gilbert C."/>
            <person name="Cordaux R."/>
        </authorList>
    </citation>
    <scope>NUCLEOTIDE SEQUENCE [LARGE SCALE GENOMIC DNA]</scope>
    <source>
        <strain evidence="3">ANa2</strain>
        <tissue evidence="3">Whole body excluding digestive tract and cuticle</tissue>
    </source>
</reference>
<evidence type="ECO:0000256" key="2">
    <source>
        <dbReference type="SAM" id="Phobius"/>
    </source>
</evidence>
<dbReference type="AlphaFoldDB" id="A0A5N5SYR5"/>
<feature type="compositionally biased region" description="Acidic residues" evidence="1">
    <location>
        <begin position="104"/>
        <end position="133"/>
    </location>
</feature>
<keyword evidence="2" id="KW-1133">Transmembrane helix</keyword>
<dbReference type="Proteomes" id="UP000326759">
    <property type="component" value="Unassembled WGS sequence"/>
</dbReference>
<feature type="transmembrane region" description="Helical" evidence="2">
    <location>
        <begin position="48"/>
        <end position="68"/>
    </location>
</feature>
<keyword evidence="4" id="KW-1185">Reference proteome</keyword>
<organism evidence="3 4">
    <name type="scientific">Armadillidium nasatum</name>
    <dbReference type="NCBI Taxonomy" id="96803"/>
    <lineage>
        <taxon>Eukaryota</taxon>
        <taxon>Metazoa</taxon>
        <taxon>Ecdysozoa</taxon>
        <taxon>Arthropoda</taxon>
        <taxon>Crustacea</taxon>
        <taxon>Multicrustacea</taxon>
        <taxon>Malacostraca</taxon>
        <taxon>Eumalacostraca</taxon>
        <taxon>Peracarida</taxon>
        <taxon>Isopoda</taxon>
        <taxon>Oniscidea</taxon>
        <taxon>Crinocheta</taxon>
        <taxon>Armadillidiidae</taxon>
        <taxon>Armadillidium</taxon>
    </lineage>
</organism>
<evidence type="ECO:0000313" key="3">
    <source>
        <dbReference type="EMBL" id="KAB7499354.1"/>
    </source>
</evidence>
<proteinExistence type="predicted"/>
<evidence type="ECO:0000313" key="4">
    <source>
        <dbReference type="Proteomes" id="UP000326759"/>
    </source>
</evidence>
<accession>A0A5N5SYR5</accession>
<name>A0A5N5SYR5_9CRUS</name>
<keyword evidence="2" id="KW-0812">Transmembrane</keyword>
<protein>
    <submittedName>
        <fullName evidence="3">Uncharacterized protein</fullName>
    </submittedName>
</protein>